<proteinExistence type="predicted"/>
<protein>
    <submittedName>
        <fullName evidence="2">Uncharacterized protein</fullName>
    </submittedName>
</protein>
<evidence type="ECO:0000256" key="1">
    <source>
        <dbReference type="SAM" id="MobiDB-lite"/>
    </source>
</evidence>
<feature type="region of interest" description="Disordered" evidence="1">
    <location>
        <begin position="84"/>
        <end position="308"/>
    </location>
</feature>
<comment type="caution">
    <text evidence="2">The sequence shown here is derived from an EMBL/GenBank/DDBJ whole genome shotgun (WGS) entry which is preliminary data.</text>
</comment>
<evidence type="ECO:0000313" key="2">
    <source>
        <dbReference type="EMBL" id="GAA2016595.1"/>
    </source>
</evidence>
<feature type="compositionally biased region" description="Polar residues" evidence="1">
    <location>
        <begin position="253"/>
        <end position="276"/>
    </location>
</feature>
<gene>
    <name evidence="2" type="ORF">GCM10009839_10280</name>
</gene>
<keyword evidence="3" id="KW-1185">Reference proteome</keyword>
<dbReference type="Proteomes" id="UP001500751">
    <property type="component" value="Unassembled WGS sequence"/>
</dbReference>
<feature type="region of interest" description="Disordered" evidence="1">
    <location>
        <begin position="355"/>
        <end position="420"/>
    </location>
</feature>
<name>A0ABN2TQI0_9ACTN</name>
<sequence length="545" mass="54452">MSSTSAVAVLAQGLRDLRDFAEGPDGAELSEATGLSEQQIEEALGGEQLPTREVTLALVGAWEGDVEAWRAYWTQIAQLARGGGEVRAGKKQTVPVAPEPSIITALPAREPGTEVAAEGPDSAGEDDGERRESAEDDEAEDEVGSAEAQDASGDQISEVTARSAGQRGSAGVGAQEQTSDVDAETGAQEHAADADAEDEDEAGTGAESGEHSADAGAESGAQEHAAGADDKPILSTVVLTAAGSSPTPPEQPASATEGSAQSAPVPQAAGTEQQASVVDESAPVAQPAGAEPPPFGQAGSGAEPPPKKNTLARVLVPMAVFVVGVGVGAFGDHALNSKNSASAATASVPTAAQSSSSAAATPGRSSQSPSASAGGVGSSSSVATPGGSSGSFSSSSASDDGDSASSSGPSSSASLSSSSGSTLGSYYRIQLASGYSVDFLNDPNHPVSGTANGPDSMGFFATSFVDGKFYADQVAILDSEETGSYTACRNDTRYQHDVPLSQVSAGSGFCIHTETGHLVLVTVRRMPSSTDANPYAVVDVTVWQS</sequence>
<evidence type="ECO:0000313" key="3">
    <source>
        <dbReference type="Proteomes" id="UP001500751"/>
    </source>
</evidence>
<organism evidence="2 3">
    <name type="scientific">Catenulispora yoronensis</name>
    <dbReference type="NCBI Taxonomy" id="450799"/>
    <lineage>
        <taxon>Bacteria</taxon>
        <taxon>Bacillati</taxon>
        <taxon>Actinomycetota</taxon>
        <taxon>Actinomycetes</taxon>
        <taxon>Catenulisporales</taxon>
        <taxon>Catenulisporaceae</taxon>
        <taxon>Catenulispora</taxon>
    </lineage>
</organism>
<feature type="compositionally biased region" description="Acidic residues" evidence="1">
    <location>
        <begin position="134"/>
        <end position="144"/>
    </location>
</feature>
<accession>A0ABN2TQI0</accession>
<dbReference type="EMBL" id="BAAAQN010000004">
    <property type="protein sequence ID" value="GAA2016595.1"/>
    <property type="molecule type" value="Genomic_DNA"/>
</dbReference>
<reference evidence="2 3" key="1">
    <citation type="journal article" date="2019" name="Int. J. Syst. Evol. Microbiol.">
        <title>The Global Catalogue of Microorganisms (GCM) 10K type strain sequencing project: providing services to taxonomists for standard genome sequencing and annotation.</title>
        <authorList>
            <consortium name="The Broad Institute Genomics Platform"/>
            <consortium name="The Broad Institute Genome Sequencing Center for Infectious Disease"/>
            <person name="Wu L."/>
            <person name="Ma J."/>
        </authorList>
    </citation>
    <scope>NUCLEOTIDE SEQUENCE [LARGE SCALE GENOMIC DNA]</scope>
    <source>
        <strain evidence="2 3">JCM 16014</strain>
    </source>
</reference>